<feature type="region of interest" description="Disordered" evidence="4">
    <location>
        <begin position="1"/>
        <end position="20"/>
    </location>
</feature>
<dbReference type="GO" id="GO:0003677">
    <property type="term" value="F:DNA binding"/>
    <property type="evidence" value="ECO:0007669"/>
    <property type="project" value="InterPro"/>
</dbReference>
<evidence type="ECO:0000313" key="7">
    <source>
        <dbReference type="Proteomes" id="UP000799757"/>
    </source>
</evidence>
<accession>A0A6A6XEJ1</accession>
<feature type="domain" description="Zn(2)-C6 fungal-type" evidence="5">
    <location>
        <begin position="24"/>
        <end position="55"/>
    </location>
</feature>
<evidence type="ECO:0000259" key="5">
    <source>
        <dbReference type="PROSITE" id="PS50048"/>
    </source>
</evidence>
<dbReference type="GO" id="GO:0005634">
    <property type="term" value="C:nucleus"/>
    <property type="evidence" value="ECO:0007669"/>
    <property type="project" value="UniProtKB-SubCell"/>
</dbReference>
<keyword evidence="7" id="KW-1185">Reference proteome</keyword>
<dbReference type="SUPFAM" id="SSF57701">
    <property type="entry name" value="Zn2/Cys6 DNA-binding domain"/>
    <property type="match status" value="1"/>
</dbReference>
<dbReference type="Pfam" id="PF00172">
    <property type="entry name" value="Zn_clus"/>
    <property type="match status" value="1"/>
</dbReference>
<evidence type="ECO:0000313" key="6">
    <source>
        <dbReference type="EMBL" id="KAF2794929.1"/>
    </source>
</evidence>
<protein>
    <recommendedName>
        <fullName evidence="5">Zn(2)-C6 fungal-type domain-containing protein</fullName>
    </recommendedName>
</protein>
<name>A0A6A6XEJ1_9PLEO</name>
<dbReference type="PANTHER" id="PTHR31001:SF49">
    <property type="entry name" value="ZN(II)2CYS6 TRANSCRIPTION FACTOR (EUROFUNG)"/>
    <property type="match status" value="1"/>
</dbReference>
<dbReference type="Pfam" id="PF04082">
    <property type="entry name" value="Fungal_trans"/>
    <property type="match status" value="1"/>
</dbReference>
<dbReference type="GO" id="GO:0006351">
    <property type="term" value="P:DNA-templated transcription"/>
    <property type="evidence" value="ECO:0007669"/>
    <property type="project" value="InterPro"/>
</dbReference>
<dbReference type="PROSITE" id="PS00463">
    <property type="entry name" value="ZN2_CY6_FUNGAL_1"/>
    <property type="match status" value="1"/>
</dbReference>
<evidence type="ECO:0000256" key="2">
    <source>
        <dbReference type="ARBA" id="ARBA00022723"/>
    </source>
</evidence>
<dbReference type="InterPro" id="IPR050613">
    <property type="entry name" value="Sec_Metabolite_Reg"/>
</dbReference>
<dbReference type="OrthoDB" id="4934715at2759"/>
<evidence type="ECO:0000256" key="4">
    <source>
        <dbReference type="SAM" id="MobiDB-lite"/>
    </source>
</evidence>
<keyword evidence="2" id="KW-0479">Metal-binding</keyword>
<reference evidence="6" key="1">
    <citation type="journal article" date="2020" name="Stud. Mycol.">
        <title>101 Dothideomycetes genomes: a test case for predicting lifestyles and emergence of pathogens.</title>
        <authorList>
            <person name="Haridas S."/>
            <person name="Albert R."/>
            <person name="Binder M."/>
            <person name="Bloem J."/>
            <person name="Labutti K."/>
            <person name="Salamov A."/>
            <person name="Andreopoulos B."/>
            <person name="Baker S."/>
            <person name="Barry K."/>
            <person name="Bills G."/>
            <person name="Bluhm B."/>
            <person name="Cannon C."/>
            <person name="Castanera R."/>
            <person name="Culley D."/>
            <person name="Daum C."/>
            <person name="Ezra D."/>
            <person name="Gonzalez J."/>
            <person name="Henrissat B."/>
            <person name="Kuo A."/>
            <person name="Liang C."/>
            <person name="Lipzen A."/>
            <person name="Lutzoni F."/>
            <person name="Magnuson J."/>
            <person name="Mondo S."/>
            <person name="Nolan M."/>
            <person name="Ohm R."/>
            <person name="Pangilinan J."/>
            <person name="Park H.-J."/>
            <person name="Ramirez L."/>
            <person name="Alfaro M."/>
            <person name="Sun H."/>
            <person name="Tritt A."/>
            <person name="Yoshinaga Y."/>
            <person name="Zwiers L.-H."/>
            <person name="Turgeon B."/>
            <person name="Goodwin S."/>
            <person name="Spatafora J."/>
            <person name="Crous P."/>
            <person name="Grigoriev I."/>
        </authorList>
    </citation>
    <scope>NUCLEOTIDE SEQUENCE</scope>
    <source>
        <strain evidence="6">CBS 109.77</strain>
    </source>
</reference>
<dbReference type="InterPro" id="IPR036864">
    <property type="entry name" value="Zn2-C6_fun-type_DNA-bd_sf"/>
</dbReference>
<dbReference type="GO" id="GO:0008270">
    <property type="term" value="F:zinc ion binding"/>
    <property type="evidence" value="ECO:0007669"/>
    <property type="project" value="InterPro"/>
</dbReference>
<organism evidence="6 7">
    <name type="scientific">Melanomma pulvis-pyrius CBS 109.77</name>
    <dbReference type="NCBI Taxonomy" id="1314802"/>
    <lineage>
        <taxon>Eukaryota</taxon>
        <taxon>Fungi</taxon>
        <taxon>Dikarya</taxon>
        <taxon>Ascomycota</taxon>
        <taxon>Pezizomycotina</taxon>
        <taxon>Dothideomycetes</taxon>
        <taxon>Pleosporomycetidae</taxon>
        <taxon>Pleosporales</taxon>
        <taxon>Melanommataceae</taxon>
        <taxon>Melanomma</taxon>
    </lineage>
</organism>
<dbReference type="CDD" id="cd12148">
    <property type="entry name" value="fungal_TF_MHR"/>
    <property type="match status" value="1"/>
</dbReference>
<dbReference type="AlphaFoldDB" id="A0A6A6XEJ1"/>
<dbReference type="SMART" id="SM00906">
    <property type="entry name" value="Fungal_trans"/>
    <property type="match status" value="1"/>
</dbReference>
<dbReference type="EMBL" id="MU001875">
    <property type="protein sequence ID" value="KAF2794929.1"/>
    <property type="molecule type" value="Genomic_DNA"/>
</dbReference>
<dbReference type="Proteomes" id="UP000799757">
    <property type="component" value="Unassembled WGS sequence"/>
</dbReference>
<dbReference type="Gene3D" id="4.10.240.10">
    <property type="entry name" value="Zn(2)-C6 fungal-type DNA-binding domain"/>
    <property type="match status" value="1"/>
</dbReference>
<sequence length="733" mass="83671">MSTDAQPASRIVPPSRRRDKPIVSCSLCRRRKLKCDRQQPCRTCADRGLSLSCSYSRNAPGPTQEQPKTHVHDRIDQLEKLVTSLMEAKNGDHSSPSIFLANEPRRYVSSDQSPDAEIPGTPDRVKVENDTTSYTSSSHWTSILDGIAELRDQLEQIPTEPQPRNPGLVEMPGPDILFGRQRHATQREILSGMPTRTEADTLVDAYFSTMHMSPTILHKPTFLREYAQFWEHPFETPIMWLGLLFSIFSLATRFQNILSEYEDVDLNPARTSMVLARIDFYREKLVQCLVLANYFKCPPYTIETFLQYFITEYFRSQDSQFGTWMVVGMTVRMAFRMGYHRDPSRFSNIPPFKAEMRRRIWAMVVQLDLMSSSQIGLPRMIQPSMHDVMEPRNLTDEDLSEDMTELPPSRPDTEATVMLYALIRTRVLTVFARIMDLTNLAKQPAYRDIMELDSALRTVFDDIPPSYKAIRIKDFQASDSDDGERRNRLYLGLNFLKAEMMLHRPYLLLGRTDPRYEYSRLACLDAALEILAFQKVLDRDSRPGGKLWSAKWRLWSVSWRLSSLVAHDFLLATTVLCLDLDTDLISPMPVSEKDTTNRIRFKSGQPTRAEIIDALTSSYAIWIRACEKSREAQKVVAAVSLVLGKANANAPIPTTYSAPPNQEDFASFVPQYNHDSMPASSAFMGIDNTQFTLPFLENDVSMDFGDSFAWAGLESNFVLPNFEQNPPLFSGLN</sequence>
<keyword evidence="3" id="KW-0539">Nucleus</keyword>
<dbReference type="GO" id="GO:0000981">
    <property type="term" value="F:DNA-binding transcription factor activity, RNA polymerase II-specific"/>
    <property type="evidence" value="ECO:0007669"/>
    <property type="project" value="InterPro"/>
</dbReference>
<dbReference type="PANTHER" id="PTHR31001">
    <property type="entry name" value="UNCHARACTERIZED TRANSCRIPTIONAL REGULATORY PROTEIN"/>
    <property type="match status" value="1"/>
</dbReference>
<evidence type="ECO:0000256" key="1">
    <source>
        <dbReference type="ARBA" id="ARBA00004123"/>
    </source>
</evidence>
<gene>
    <name evidence="6" type="ORF">K505DRAFT_20159</name>
</gene>
<proteinExistence type="predicted"/>
<dbReference type="PROSITE" id="PS50048">
    <property type="entry name" value="ZN2_CY6_FUNGAL_2"/>
    <property type="match status" value="1"/>
</dbReference>
<evidence type="ECO:0000256" key="3">
    <source>
        <dbReference type="ARBA" id="ARBA00023242"/>
    </source>
</evidence>
<dbReference type="CDD" id="cd00067">
    <property type="entry name" value="GAL4"/>
    <property type="match status" value="1"/>
</dbReference>
<feature type="region of interest" description="Disordered" evidence="4">
    <location>
        <begin position="107"/>
        <end position="132"/>
    </location>
</feature>
<dbReference type="InterPro" id="IPR007219">
    <property type="entry name" value="XnlR_reg_dom"/>
</dbReference>
<comment type="subcellular location">
    <subcellularLocation>
        <location evidence="1">Nucleus</location>
    </subcellularLocation>
</comment>
<dbReference type="SMART" id="SM00066">
    <property type="entry name" value="GAL4"/>
    <property type="match status" value="1"/>
</dbReference>
<dbReference type="InterPro" id="IPR001138">
    <property type="entry name" value="Zn2Cys6_DnaBD"/>
</dbReference>